<sequence length="194" mass="22215">MTKKPATTPKDGINIPRCIGTLPVCSASDLNFHLGYYPLNDDFWIPIPSRAAVAQYLVEGSPSNDLRFPDSLYKPEHHVAGILMGIALRKHIIGELEIISCRSQWQEKSKLERTDWFVRCQRTIMRMKRDIRNLETKQLYHSFDLPGAEYSTGLRREMDQAWQWAAASTTRDPEETARRHSGSYLDSSEASETD</sequence>
<dbReference type="EMBL" id="KQ030525">
    <property type="protein sequence ID" value="KJZ74551.1"/>
    <property type="molecule type" value="Genomic_DNA"/>
</dbReference>
<name>A0A0F7ZJM6_9HYPO</name>
<evidence type="ECO:0000256" key="1">
    <source>
        <dbReference type="SAM" id="MobiDB-lite"/>
    </source>
</evidence>
<evidence type="ECO:0000313" key="3">
    <source>
        <dbReference type="Proteomes" id="UP000054481"/>
    </source>
</evidence>
<keyword evidence="3" id="KW-1185">Reference proteome</keyword>
<dbReference type="AlphaFoldDB" id="A0A0F7ZJM6"/>
<dbReference type="OrthoDB" id="10472803at2759"/>
<accession>A0A0F7ZJM6</accession>
<dbReference type="Proteomes" id="UP000054481">
    <property type="component" value="Unassembled WGS sequence"/>
</dbReference>
<evidence type="ECO:0000313" key="2">
    <source>
        <dbReference type="EMBL" id="KJZ74551.1"/>
    </source>
</evidence>
<feature type="region of interest" description="Disordered" evidence="1">
    <location>
        <begin position="165"/>
        <end position="194"/>
    </location>
</feature>
<gene>
    <name evidence="2" type="ORF">HIM_06147</name>
</gene>
<reference evidence="2 3" key="1">
    <citation type="journal article" date="2014" name="Genome Biol. Evol.">
        <title>Comparative genomics and transcriptomics analyses reveal divergent lifestyle features of nematode endoparasitic fungus Hirsutella minnesotensis.</title>
        <authorList>
            <person name="Lai Y."/>
            <person name="Liu K."/>
            <person name="Zhang X."/>
            <person name="Zhang X."/>
            <person name="Li K."/>
            <person name="Wang N."/>
            <person name="Shu C."/>
            <person name="Wu Y."/>
            <person name="Wang C."/>
            <person name="Bushley K.E."/>
            <person name="Xiang M."/>
            <person name="Liu X."/>
        </authorList>
    </citation>
    <scope>NUCLEOTIDE SEQUENCE [LARGE SCALE GENOMIC DNA]</scope>
    <source>
        <strain evidence="2 3">3608</strain>
    </source>
</reference>
<proteinExistence type="predicted"/>
<protein>
    <submittedName>
        <fullName evidence="2">Uncharacterized protein</fullName>
    </submittedName>
</protein>
<organism evidence="2 3">
    <name type="scientific">Hirsutella minnesotensis 3608</name>
    <dbReference type="NCBI Taxonomy" id="1043627"/>
    <lineage>
        <taxon>Eukaryota</taxon>
        <taxon>Fungi</taxon>
        <taxon>Dikarya</taxon>
        <taxon>Ascomycota</taxon>
        <taxon>Pezizomycotina</taxon>
        <taxon>Sordariomycetes</taxon>
        <taxon>Hypocreomycetidae</taxon>
        <taxon>Hypocreales</taxon>
        <taxon>Ophiocordycipitaceae</taxon>
        <taxon>Hirsutella</taxon>
    </lineage>
</organism>